<feature type="compositionally biased region" description="Basic and acidic residues" evidence="1">
    <location>
        <begin position="473"/>
        <end position="485"/>
    </location>
</feature>
<reference evidence="3 4" key="1">
    <citation type="submission" date="2018-08" db="EMBL/GenBank/DDBJ databases">
        <title>Genomic investigation of the strawberry pathogen Phytophthora fragariae indicates pathogenicity is determined by transcriptional variation in three key races.</title>
        <authorList>
            <person name="Adams T.M."/>
            <person name="Armitage A.D."/>
            <person name="Sobczyk M.K."/>
            <person name="Bates H.J."/>
            <person name="Dunwell J.M."/>
            <person name="Nellist C.F."/>
            <person name="Harrison R.J."/>
        </authorList>
    </citation>
    <scope>NUCLEOTIDE SEQUENCE [LARGE SCALE GENOMIC DNA]</scope>
    <source>
        <strain evidence="3 4">SCRP333</strain>
    </source>
</reference>
<organism evidence="3 4">
    <name type="scientific">Phytophthora rubi</name>
    <dbReference type="NCBI Taxonomy" id="129364"/>
    <lineage>
        <taxon>Eukaryota</taxon>
        <taxon>Sar</taxon>
        <taxon>Stramenopiles</taxon>
        <taxon>Oomycota</taxon>
        <taxon>Peronosporomycetes</taxon>
        <taxon>Peronosporales</taxon>
        <taxon>Peronosporaceae</taxon>
        <taxon>Phytophthora</taxon>
    </lineage>
</organism>
<dbReference type="GO" id="GO:0003824">
    <property type="term" value="F:catalytic activity"/>
    <property type="evidence" value="ECO:0007669"/>
    <property type="project" value="InterPro"/>
</dbReference>
<feature type="region of interest" description="Disordered" evidence="1">
    <location>
        <begin position="806"/>
        <end position="834"/>
    </location>
</feature>
<evidence type="ECO:0000256" key="1">
    <source>
        <dbReference type="SAM" id="MobiDB-lite"/>
    </source>
</evidence>
<dbReference type="InterPro" id="IPR005135">
    <property type="entry name" value="Endo/exonuclease/phosphatase"/>
</dbReference>
<feature type="compositionally biased region" description="Polar residues" evidence="1">
    <location>
        <begin position="806"/>
        <end position="818"/>
    </location>
</feature>
<feature type="region of interest" description="Disordered" evidence="1">
    <location>
        <begin position="448"/>
        <end position="491"/>
    </location>
</feature>
<accession>A0A6A4F4K3</accession>
<name>A0A6A4F4K3_9STRA</name>
<gene>
    <name evidence="3" type="ORF">PR003_g14267</name>
</gene>
<proteinExistence type="predicted"/>
<comment type="caution">
    <text evidence="3">The sequence shown here is derived from an EMBL/GenBank/DDBJ whole genome shotgun (WGS) entry which is preliminary data.</text>
</comment>
<dbReference type="InterPro" id="IPR036691">
    <property type="entry name" value="Endo/exonu/phosph_ase_sf"/>
</dbReference>
<feature type="compositionally biased region" description="Basic and acidic residues" evidence="1">
    <location>
        <begin position="1"/>
        <end position="37"/>
    </location>
</feature>
<dbReference type="Gene3D" id="3.60.10.10">
    <property type="entry name" value="Endonuclease/exonuclease/phosphatase"/>
    <property type="match status" value="1"/>
</dbReference>
<protein>
    <recommendedName>
        <fullName evidence="2">Endonuclease/exonuclease/phosphatase domain-containing protein</fullName>
    </recommendedName>
</protein>
<evidence type="ECO:0000313" key="4">
    <source>
        <dbReference type="Proteomes" id="UP000434957"/>
    </source>
</evidence>
<feature type="compositionally biased region" description="Basic and acidic residues" evidence="1">
    <location>
        <begin position="91"/>
        <end position="103"/>
    </location>
</feature>
<dbReference type="SUPFAM" id="SSF56219">
    <property type="entry name" value="DNase I-like"/>
    <property type="match status" value="1"/>
</dbReference>
<dbReference type="Pfam" id="PF03372">
    <property type="entry name" value="Exo_endo_phos"/>
    <property type="match status" value="1"/>
</dbReference>
<dbReference type="Proteomes" id="UP000434957">
    <property type="component" value="Unassembled WGS sequence"/>
</dbReference>
<keyword evidence="4" id="KW-1185">Reference proteome</keyword>
<feature type="domain" description="Endonuclease/exonuclease/phosphatase" evidence="2">
    <location>
        <begin position="646"/>
        <end position="785"/>
    </location>
</feature>
<evidence type="ECO:0000259" key="2">
    <source>
        <dbReference type="Pfam" id="PF03372"/>
    </source>
</evidence>
<sequence length="834" mass="94472">METHDEERSPPSEGGRADDEGRDQAPMRRAVQGHDHAPGGQNWAPNGDDPGRGSMAWLERMEERGGRTQSRWARQDQAIGSKRMRALSSQEGDRERMSAKAEREDNEAEQELLVDLSNEAWAQIEQGFSQTNMQVCFSMNETSVPVSSSCSWQLVDFTPEIITHCSNNGVDFEGEELLLETKDQQYLKGNPVKQDRVLWQVLKRGYIPISIDDTAVRIWIQPVYTGIQGSNLSLNELEYYNGNYVSPAQLRSAINEMGGSDCLVVSHSTYMNEKQRWTPVACMRYAATSLAYSFRLYFPSPNEANKVYRNYLLSSRQRRRRRDKPADTINLRLVQNTEWDTQREAIVRLTKTERDARNSKRINVYGVTSEVKMIFLKEAFERAGFQPQHIRFNRGRSRSAVATFNTTDQAKAAVERLGENGPVTFASRQTGASTISDRLATIPAEAAQTRRDMVEEVSPSRGFTSDSDESVIDDQRCAEPEEPVKRKERGGRFHRRWRHTRCSFPSTSAPNRSAILRSILEREHYSGDYIGDNIIPTDEPGSDIRICTVNINKSLQRKMEDELAGWIIANGIDIAVVSDPGIRDQRTEQVWVAAVGLPRPVPSLMLVGSKRIAMVTNKERWENCVVKHEVRYSPARRSMCVPIRLAKARELWVIGTYSHHSPDQHVDAVHSEWTWIQERIEEGRTRRALVVVAGDFNTYPDEELDRSGSATRSSSSRDMSRQFASWTASIGITSSFRSRHPALFRYMYSRNGTCSALDDIYVSGEHESAITASAVWLNSVMSSDHVGVAVAVLKCERGAHIPHTLQNVTPSRWSTPGRNHQKRWPNSPRTQGRC</sequence>
<dbReference type="EMBL" id="QXFT01000937">
    <property type="protein sequence ID" value="KAE9332951.1"/>
    <property type="molecule type" value="Genomic_DNA"/>
</dbReference>
<evidence type="ECO:0000313" key="3">
    <source>
        <dbReference type="EMBL" id="KAE9332951.1"/>
    </source>
</evidence>
<feature type="region of interest" description="Disordered" evidence="1">
    <location>
        <begin position="1"/>
        <end position="108"/>
    </location>
</feature>
<dbReference type="AlphaFoldDB" id="A0A6A4F4K3"/>